<evidence type="ECO:0000313" key="2">
    <source>
        <dbReference type="Proteomes" id="UP001501638"/>
    </source>
</evidence>
<dbReference type="EMBL" id="BAAASZ010000035">
    <property type="protein sequence ID" value="GAA2460409.1"/>
    <property type="molecule type" value="Genomic_DNA"/>
</dbReference>
<organism evidence="1 2">
    <name type="scientific">Streptomyces macrosporus</name>
    <dbReference type="NCBI Taxonomy" id="44032"/>
    <lineage>
        <taxon>Bacteria</taxon>
        <taxon>Bacillati</taxon>
        <taxon>Actinomycetota</taxon>
        <taxon>Actinomycetes</taxon>
        <taxon>Kitasatosporales</taxon>
        <taxon>Streptomycetaceae</taxon>
        <taxon>Streptomyces</taxon>
    </lineage>
</organism>
<comment type="caution">
    <text evidence="1">The sequence shown here is derived from an EMBL/GenBank/DDBJ whole genome shotgun (WGS) entry which is preliminary data.</text>
</comment>
<protein>
    <submittedName>
        <fullName evidence="1">Uncharacterized protein</fullName>
    </submittedName>
</protein>
<dbReference type="Proteomes" id="UP001501638">
    <property type="component" value="Unassembled WGS sequence"/>
</dbReference>
<dbReference type="RefSeq" id="WP_344327661.1">
    <property type="nucleotide sequence ID" value="NZ_BAAASZ010000035.1"/>
</dbReference>
<reference evidence="2" key="1">
    <citation type="journal article" date="2019" name="Int. J. Syst. Evol. Microbiol.">
        <title>The Global Catalogue of Microorganisms (GCM) 10K type strain sequencing project: providing services to taxonomists for standard genome sequencing and annotation.</title>
        <authorList>
            <consortium name="The Broad Institute Genomics Platform"/>
            <consortium name="The Broad Institute Genome Sequencing Center for Infectious Disease"/>
            <person name="Wu L."/>
            <person name="Ma J."/>
        </authorList>
    </citation>
    <scope>NUCLEOTIDE SEQUENCE [LARGE SCALE GENOMIC DNA]</scope>
    <source>
        <strain evidence="2">JCM 6305</strain>
    </source>
</reference>
<gene>
    <name evidence="1" type="ORF">GCM10010405_50950</name>
</gene>
<evidence type="ECO:0000313" key="1">
    <source>
        <dbReference type="EMBL" id="GAA2460409.1"/>
    </source>
</evidence>
<keyword evidence="2" id="KW-1185">Reference proteome</keyword>
<accession>A0ABP5XRD8</accession>
<proteinExistence type="predicted"/>
<sequence>MFDRLEIRVLPPGPRFAAQLRFWVNGEDVLEETVGEGGRGPYAADALPTGRPSPLRATGEARRLELGEPDCTGGCCGFLTVVVQRFGEIVQWSDWEVPWTAHTAAPHPPPELHFDASRYDAEVARAEADRWWQVHP</sequence>
<name>A0ABP5XRD8_9ACTN</name>